<evidence type="ECO:0000313" key="2">
    <source>
        <dbReference type="Proteomes" id="UP000260970"/>
    </source>
</evidence>
<name>A0A3E5AL80_9FIRM</name>
<gene>
    <name evidence="1" type="ORF">DXB72_12185</name>
</gene>
<dbReference type="EMBL" id="QSUG01000013">
    <property type="protein sequence ID" value="RGN21561.1"/>
    <property type="molecule type" value="Genomic_DNA"/>
</dbReference>
<organism evidence="1 2">
    <name type="scientific">Agathobacter rectalis</name>
    <dbReference type="NCBI Taxonomy" id="39491"/>
    <lineage>
        <taxon>Bacteria</taxon>
        <taxon>Bacillati</taxon>
        <taxon>Bacillota</taxon>
        <taxon>Clostridia</taxon>
        <taxon>Lachnospirales</taxon>
        <taxon>Lachnospiraceae</taxon>
        <taxon>Agathobacter</taxon>
    </lineage>
</organism>
<protein>
    <submittedName>
        <fullName evidence="1">Helix-turn-helix domain-containing protein</fullName>
    </submittedName>
</protein>
<dbReference type="SUPFAM" id="SSF56747">
    <property type="entry name" value="Prim-pol domain"/>
    <property type="match status" value="1"/>
</dbReference>
<evidence type="ECO:0000313" key="1">
    <source>
        <dbReference type="EMBL" id="RGN21561.1"/>
    </source>
</evidence>
<proteinExistence type="predicted"/>
<dbReference type="AlphaFoldDB" id="A0A3E5AL80"/>
<comment type="caution">
    <text evidence="1">The sequence shown here is derived from an EMBL/GenBank/DDBJ whole genome shotgun (WGS) entry which is preliminary data.</text>
</comment>
<reference evidence="1 2" key="1">
    <citation type="submission" date="2018-08" db="EMBL/GenBank/DDBJ databases">
        <title>A genome reference for cultivated species of the human gut microbiota.</title>
        <authorList>
            <person name="Zou Y."/>
            <person name="Xue W."/>
            <person name="Luo G."/>
        </authorList>
    </citation>
    <scope>NUCLEOTIDE SEQUENCE [LARGE SCALE GENOMIC DNA]</scope>
    <source>
        <strain evidence="1 2">OM05-6AA</strain>
    </source>
</reference>
<accession>A0A3E5AL80</accession>
<sequence length="507" mass="59683">MCVNLFEFHTFFILLQKKGEIFMDFNAFIKENYNENDKIARMSIKSPEHGYRVQTYHYDASELAKASCQENNLYFALNPMKFINKSIRRDKQHVARLKFLYVDLDIYKSEWKDFTQTQILMQLESEYFDIKIPSPSYVVNSGRGMYLLWRIDEHINAQPRWEKVQAFLNSQLIEFGADRAVVTDTARVLRIPGSINSKSRTEVFIMDSYNTNYTYTLYEIMQEYMQNDIASFQYTKKKAPKRKYKASSKIVFMNTPYSLYNARISDLEHLLLKYRDKESGMRENILFLYRYYTLCISNDKAESLNMTLALNSRLKYALDEKEVIKATASAEKYYDNNRCFQISNDKLVDFLNIEPDEMKEMRSIITSCEKSARKSARDRKAYLKKLEAKGESTKEYKIKLRLKAIYELLEQGKTQREICAELNISKSTFYSDKKVMEQYTYEQLCEAVQDNTIINQNTDETSFSSGSPENSAPVLREDVVLHAHDRQKAYYTISYSSYQLDDLLNTS</sequence>
<dbReference type="Proteomes" id="UP000260970">
    <property type="component" value="Unassembled WGS sequence"/>
</dbReference>